<dbReference type="PANTHER" id="PTHR35889:SF3">
    <property type="entry name" value="F-BOX DOMAIN-CONTAINING PROTEIN"/>
    <property type="match status" value="1"/>
</dbReference>
<dbReference type="Proteomes" id="UP000199391">
    <property type="component" value="Unassembled WGS sequence"/>
</dbReference>
<feature type="domain" description="DUF1553" evidence="3">
    <location>
        <begin position="457"/>
        <end position="711"/>
    </location>
</feature>
<evidence type="ECO:0000313" key="4">
    <source>
        <dbReference type="EMBL" id="SFV17407.1"/>
    </source>
</evidence>
<accession>A0A1I7M683</accession>
<organism evidence="4 5">
    <name type="scientific">Pseudoduganella namucuonensis</name>
    <dbReference type="NCBI Taxonomy" id="1035707"/>
    <lineage>
        <taxon>Bacteria</taxon>
        <taxon>Pseudomonadati</taxon>
        <taxon>Pseudomonadota</taxon>
        <taxon>Betaproteobacteria</taxon>
        <taxon>Burkholderiales</taxon>
        <taxon>Oxalobacteraceae</taxon>
        <taxon>Telluria group</taxon>
        <taxon>Pseudoduganella</taxon>
    </lineage>
</organism>
<feature type="signal peptide" evidence="1">
    <location>
        <begin position="1"/>
        <end position="22"/>
    </location>
</feature>
<dbReference type="AlphaFoldDB" id="A0A1I7M683"/>
<dbReference type="Pfam" id="PF07587">
    <property type="entry name" value="PSD1"/>
    <property type="match status" value="1"/>
</dbReference>
<dbReference type="EMBL" id="FPBO01000064">
    <property type="protein sequence ID" value="SFV17407.1"/>
    <property type="molecule type" value="Genomic_DNA"/>
</dbReference>
<proteinExistence type="predicted"/>
<gene>
    <name evidence="4" type="ORF">SAMN05216552_10641</name>
</gene>
<dbReference type="RefSeq" id="WP_177307801.1">
    <property type="nucleotide sequence ID" value="NZ_FPBO01000064.1"/>
</dbReference>
<dbReference type="InterPro" id="IPR011444">
    <property type="entry name" value="DUF1549"/>
</dbReference>
<sequence>MKLKSISIAVLLFTSAALTAAADNEPAAKQAAAPAKAWAYTPVQQPSVPVVKQKAWVRTPVDAFVLAKLEAKGLKPSADAHRATYIRRATLDAWGLIPSPEEVEAFVADKSPNAYEKLADRLLASPHYGERQARRWLDLARYADSAGFQNDVTRPNNYRYRDYVINAFNNDKPFNRFIKEQIAGDELYPDSQEAKVATGFLAGYPDNFNSRDLVQRKYQIATDMTDMVGETFLASTIGCARCHNHKADRVSQKEYFQLQAFFANTSFDDKVPAQKGEAELAFEKQQAAYREATKDIRDKQKAILDTVRTAGRKYHNERYLTDSRESIFKPEKEWTALDRWVNFRLKTVATENDIVQYLRLTAEDKDSTDHNPENVAKWKEYQKLTADLRKFDKLRPEKGSLTLTTATELGRPDAPPTHVRFGGVHEAPLEEVQPAIPALWANGAKAEIKPTATSSGRRTALAEWLSSENNPLTARVFVNRVWSQYFSNGIVGTVADFGRAGQKPTHPELLDYLSAEFVKNGWSVKQLHRQILLSSVYRQSSAERSDVVAADPENKLLAVYPRKRLEAEQIRDSLLAASGKLEDKLGGPAVFPQVPSNFSAGNLWTASTDPHEQNRRSVYVFVRRSVPYPLTQSFDPADPSAAHHKRHVTTTPLQALTLFNSDVVFGWSQALAGRVIREAGKDETAQLNRLYEILFARFPSKAERATLKDFLDKQEKIIQAKTSDGKFAVAVPTGLKQNQQINPVRAAALVDLVHTVANSNDFAYRF</sequence>
<feature type="chain" id="PRO_5011499721" description="DUF1553 domain-containing protein" evidence="1">
    <location>
        <begin position="23"/>
        <end position="766"/>
    </location>
</feature>
<dbReference type="STRING" id="1035707.SAMN05216552_10641"/>
<name>A0A1I7M683_9BURK</name>
<evidence type="ECO:0000313" key="5">
    <source>
        <dbReference type="Proteomes" id="UP000199391"/>
    </source>
</evidence>
<dbReference type="PANTHER" id="PTHR35889">
    <property type="entry name" value="CYCLOINULO-OLIGOSACCHARIDE FRUCTANOTRANSFERASE-RELATED"/>
    <property type="match status" value="1"/>
</dbReference>
<evidence type="ECO:0008006" key="6">
    <source>
        <dbReference type="Google" id="ProtNLM"/>
    </source>
</evidence>
<keyword evidence="5" id="KW-1185">Reference proteome</keyword>
<reference evidence="5" key="1">
    <citation type="submission" date="2016-10" db="EMBL/GenBank/DDBJ databases">
        <authorList>
            <person name="Varghese N."/>
            <person name="Submissions S."/>
        </authorList>
    </citation>
    <scope>NUCLEOTIDE SEQUENCE [LARGE SCALE GENOMIC DNA]</scope>
    <source>
        <strain evidence="5">CGMCC 1.11014</strain>
    </source>
</reference>
<evidence type="ECO:0000259" key="2">
    <source>
        <dbReference type="Pfam" id="PF07583"/>
    </source>
</evidence>
<keyword evidence="1" id="KW-0732">Signal</keyword>
<dbReference type="InterPro" id="IPR022655">
    <property type="entry name" value="DUF1553"/>
</dbReference>
<feature type="domain" description="DUF1549" evidence="2">
    <location>
        <begin position="60"/>
        <end position="265"/>
    </location>
</feature>
<evidence type="ECO:0000259" key="3">
    <source>
        <dbReference type="Pfam" id="PF07587"/>
    </source>
</evidence>
<protein>
    <recommendedName>
        <fullName evidence="6">DUF1553 domain-containing protein</fullName>
    </recommendedName>
</protein>
<dbReference type="Pfam" id="PF07583">
    <property type="entry name" value="PSCyt2"/>
    <property type="match status" value="1"/>
</dbReference>
<evidence type="ECO:0000256" key="1">
    <source>
        <dbReference type="SAM" id="SignalP"/>
    </source>
</evidence>